<dbReference type="RefSeq" id="WP_012543995.1">
    <property type="nucleotide sequence ID" value="NC_011295.1"/>
</dbReference>
<accession>B5Y5X8</accession>
<organism evidence="2 3">
    <name type="scientific">Coprothermobacter proteolyticus (strain ATCC 35245 / DSM 5265 / OCM 4 / BT)</name>
    <dbReference type="NCBI Taxonomy" id="309798"/>
    <lineage>
        <taxon>Bacteria</taxon>
        <taxon>Pseudomonadati</taxon>
        <taxon>Coprothermobacterota</taxon>
        <taxon>Coprothermobacteria</taxon>
        <taxon>Coprothermobacterales</taxon>
        <taxon>Coprothermobacteraceae</taxon>
        <taxon>Coprothermobacter</taxon>
    </lineage>
</organism>
<keyword evidence="1" id="KW-0812">Transmembrane</keyword>
<keyword evidence="3" id="KW-1185">Reference proteome</keyword>
<feature type="transmembrane region" description="Helical" evidence="1">
    <location>
        <begin position="194"/>
        <end position="213"/>
    </location>
</feature>
<name>B5Y5X8_COPPD</name>
<dbReference type="AlphaFoldDB" id="B5Y5X8"/>
<dbReference type="EC" id="1.11.1.6" evidence="2"/>
<keyword evidence="1" id="KW-0472">Membrane</keyword>
<keyword evidence="2" id="KW-0575">Peroxidase</keyword>
<keyword evidence="1" id="KW-1133">Transmembrane helix</keyword>
<sequence>MIKLIGILIVVVGFVFRVDALLIVLIAGVITGLVSGLNFMEILSIMGKAFVDNRAMSLFVLTLPAIGLAEKHGLREQAAKLISSIKAATAGRIMSLYLALRVLIGALGLRLGGHAQFVRPLVAPMVTGAVQAKYGIEEIPEDLYEDLMGYSASSENYGNFYGQNIFVAASGLLLIQGVFKEAGIEVDLLTMSRYAIPVGIFAIIYGTLQYLMLDRKIQKYFSERKVNASG</sequence>
<protein>
    <submittedName>
        <fullName evidence="2">Mn-containing catalase</fullName>
        <ecNumber evidence="2">1.11.1.6</ecNumber>
    </submittedName>
</protein>
<evidence type="ECO:0000313" key="3">
    <source>
        <dbReference type="Proteomes" id="UP000001732"/>
    </source>
</evidence>
<keyword evidence="2" id="KW-0560">Oxidoreductase</keyword>
<dbReference type="GO" id="GO:0004096">
    <property type="term" value="F:catalase activity"/>
    <property type="evidence" value="ECO:0007669"/>
    <property type="project" value="UniProtKB-EC"/>
</dbReference>
<dbReference type="OrthoDB" id="80065at2"/>
<dbReference type="EMBL" id="CP001145">
    <property type="protein sequence ID" value="ACI17343.1"/>
    <property type="molecule type" value="Genomic_DNA"/>
</dbReference>
<evidence type="ECO:0000256" key="1">
    <source>
        <dbReference type="SAM" id="Phobius"/>
    </source>
</evidence>
<dbReference type="eggNOG" id="COG3819">
    <property type="taxonomic scope" value="Bacteria"/>
</dbReference>
<dbReference type="KEGG" id="cpo:COPRO5265_1356"/>
<evidence type="ECO:0000313" key="2">
    <source>
        <dbReference type="EMBL" id="ACI17343.1"/>
    </source>
</evidence>
<dbReference type="InterPro" id="IPR010374">
    <property type="entry name" value="DUF969"/>
</dbReference>
<feature type="transmembrane region" description="Helical" evidence="1">
    <location>
        <begin position="7"/>
        <end position="35"/>
    </location>
</feature>
<reference evidence="2 3" key="2">
    <citation type="journal article" date="2014" name="Genome Announc.">
        <title>Complete Genome Sequence of Coprothermobacter proteolyticus DSM 5265.</title>
        <authorList>
            <person name="Alexiev A."/>
            <person name="Coil D.A."/>
            <person name="Badger J.H."/>
            <person name="Enticknap J."/>
            <person name="Ward N."/>
            <person name="Robb F.T."/>
            <person name="Eisen J.A."/>
        </authorList>
    </citation>
    <scope>NUCLEOTIDE SEQUENCE [LARGE SCALE GENOMIC DNA]</scope>
    <source>
        <strain evidence="3">ATCC 35245 / DSM 5265 / OCM 4 / BT</strain>
    </source>
</reference>
<dbReference type="Pfam" id="PF06149">
    <property type="entry name" value="DUF969"/>
    <property type="match status" value="1"/>
</dbReference>
<proteinExistence type="predicted"/>
<gene>
    <name evidence="2" type="ordered locus">COPRO5265_1356</name>
</gene>
<reference evidence="3" key="1">
    <citation type="submission" date="2008-08" db="EMBL/GenBank/DDBJ databases">
        <title>The complete genome sequence of Coprothermobacter proteolyticus strain ATCC 5245 / DSM 5265 / BT.</title>
        <authorList>
            <person name="Dodson R.J."/>
            <person name="Durkin A.S."/>
            <person name="Wu M."/>
            <person name="Eisen J."/>
            <person name="Sutton G."/>
        </authorList>
    </citation>
    <scope>NUCLEOTIDE SEQUENCE [LARGE SCALE GENOMIC DNA]</scope>
    <source>
        <strain evidence="3">ATCC 35245 / DSM 5265 / OCM 4 / BT</strain>
    </source>
</reference>
<dbReference type="STRING" id="309798.COPRO5265_1356"/>
<dbReference type="Proteomes" id="UP000001732">
    <property type="component" value="Chromosome"/>
</dbReference>
<dbReference type="HOGENOM" id="CLU_099769_0_0_9"/>